<sequence length="325" mass="35347">MGDVAAQGQVAAGSRQDDRRFHHEAMHRAPAPEEENVAPPDSLRQAALVETSTGEFQASMSGVEGSLRLPLRFRALAWGFCTLLGACFLRSWPVTAALLPCLRPSRLERATKFAYRLNAALAFAAGALYLQPIADFSSIPEAVNADRPDAELWAELEITQPLAIALGCASVLVGRFLAALLPVFPAVKAKELDNFGARSNWWKRAWIKQRTTEGFALFLGIGAAFLAVLLGAVQPQPRGAVAMASFCWAALMELMILPILSSLMQALSIYCVARDCCCGPSTAFLARLPGLLRFPPKGSWTSRDVLFKHLEALNSETSPRHQTKR</sequence>
<evidence type="ECO:0000313" key="4">
    <source>
        <dbReference type="EMBL" id="CAL1163560.1"/>
    </source>
</evidence>
<feature type="region of interest" description="Disordered" evidence="1">
    <location>
        <begin position="1"/>
        <end position="41"/>
    </location>
</feature>
<keyword evidence="2" id="KW-1133">Transmembrane helix</keyword>
<dbReference type="OrthoDB" id="10592664at2759"/>
<feature type="transmembrane region" description="Helical" evidence="2">
    <location>
        <begin position="113"/>
        <end position="130"/>
    </location>
</feature>
<gene>
    <name evidence="3" type="ORF">C1SCF055_LOCUS35478</name>
</gene>
<dbReference type="EMBL" id="CAMXCT020004735">
    <property type="protein sequence ID" value="CAL1163560.1"/>
    <property type="molecule type" value="Genomic_DNA"/>
</dbReference>
<evidence type="ECO:0000256" key="1">
    <source>
        <dbReference type="SAM" id="MobiDB-lite"/>
    </source>
</evidence>
<proteinExistence type="predicted"/>
<dbReference type="GO" id="GO:0032259">
    <property type="term" value="P:methylation"/>
    <property type="evidence" value="ECO:0007669"/>
    <property type="project" value="UniProtKB-KW"/>
</dbReference>
<feature type="transmembrane region" description="Helical" evidence="2">
    <location>
        <begin position="75"/>
        <end position="101"/>
    </location>
</feature>
<keyword evidence="6" id="KW-1185">Reference proteome</keyword>
<keyword evidence="5" id="KW-0489">Methyltransferase</keyword>
<keyword evidence="2" id="KW-0472">Membrane</keyword>
<keyword evidence="5" id="KW-0808">Transferase</keyword>
<dbReference type="AlphaFoldDB" id="A0A9P1DI97"/>
<dbReference type="Proteomes" id="UP001152797">
    <property type="component" value="Unassembled WGS sequence"/>
</dbReference>
<organism evidence="3">
    <name type="scientific">Cladocopium goreaui</name>
    <dbReference type="NCBI Taxonomy" id="2562237"/>
    <lineage>
        <taxon>Eukaryota</taxon>
        <taxon>Sar</taxon>
        <taxon>Alveolata</taxon>
        <taxon>Dinophyceae</taxon>
        <taxon>Suessiales</taxon>
        <taxon>Symbiodiniaceae</taxon>
        <taxon>Cladocopium</taxon>
    </lineage>
</organism>
<keyword evidence="2" id="KW-0812">Transmembrane</keyword>
<evidence type="ECO:0000313" key="6">
    <source>
        <dbReference type="Proteomes" id="UP001152797"/>
    </source>
</evidence>
<feature type="transmembrane region" description="Helical" evidence="2">
    <location>
        <begin position="214"/>
        <end position="233"/>
    </location>
</feature>
<dbReference type="GO" id="GO:0008168">
    <property type="term" value="F:methyltransferase activity"/>
    <property type="evidence" value="ECO:0007669"/>
    <property type="project" value="UniProtKB-KW"/>
</dbReference>
<reference evidence="4" key="2">
    <citation type="submission" date="2024-04" db="EMBL/GenBank/DDBJ databases">
        <authorList>
            <person name="Chen Y."/>
            <person name="Shah S."/>
            <person name="Dougan E. K."/>
            <person name="Thang M."/>
            <person name="Chan C."/>
        </authorList>
    </citation>
    <scope>NUCLEOTIDE SEQUENCE [LARGE SCALE GENOMIC DNA]</scope>
</reference>
<name>A0A9P1DI97_9DINO</name>
<evidence type="ECO:0000256" key="2">
    <source>
        <dbReference type="SAM" id="Phobius"/>
    </source>
</evidence>
<reference evidence="3" key="1">
    <citation type="submission" date="2022-10" db="EMBL/GenBank/DDBJ databases">
        <authorList>
            <person name="Chen Y."/>
            <person name="Dougan E. K."/>
            <person name="Chan C."/>
            <person name="Rhodes N."/>
            <person name="Thang M."/>
        </authorList>
    </citation>
    <scope>NUCLEOTIDE SEQUENCE</scope>
</reference>
<dbReference type="EMBL" id="CAMXCT010004735">
    <property type="protein sequence ID" value="CAI4010185.1"/>
    <property type="molecule type" value="Genomic_DNA"/>
</dbReference>
<feature type="compositionally biased region" description="Low complexity" evidence="1">
    <location>
        <begin position="1"/>
        <end position="13"/>
    </location>
</feature>
<protein>
    <submittedName>
        <fullName evidence="5">Dual-specificity RNA methyltransferase RlmN</fullName>
    </submittedName>
</protein>
<evidence type="ECO:0000313" key="3">
    <source>
        <dbReference type="EMBL" id="CAI4010185.1"/>
    </source>
</evidence>
<feature type="transmembrane region" description="Helical" evidence="2">
    <location>
        <begin position="239"/>
        <end position="260"/>
    </location>
</feature>
<comment type="caution">
    <text evidence="3">The sequence shown here is derived from an EMBL/GenBank/DDBJ whole genome shotgun (WGS) entry which is preliminary data.</text>
</comment>
<dbReference type="EMBL" id="CAMXCT030004735">
    <property type="protein sequence ID" value="CAL4797497.1"/>
    <property type="molecule type" value="Genomic_DNA"/>
</dbReference>
<feature type="compositionally biased region" description="Basic and acidic residues" evidence="1">
    <location>
        <begin position="15"/>
        <end position="31"/>
    </location>
</feature>
<accession>A0A9P1DI97</accession>
<evidence type="ECO:0000313" key="5">
    <source>
        <dbReference type="EMBL" id="CAL4797497.1"/>
    </source>
</evidence>
<feature type="transmembrane region" description="Helical" evidence="2">
    <location>
        <begin position="162"/>
        <end position="184"/>
    </location>
</feature>